<sequence>MERGRYHLSAGSLAIELDNQTVAAPKLNVMPINQAFSLGNGFPVVETNQWLVTYKMPVDPDRVDSILSHPTPRR</sequence>
<dbReference type="Proteomes" id="UP000243904">
    <property type="component" value="Chromosome I"/>
</dbReference>
<keyword evidence="2" id="KW-1185">Reference proteome</keyword>
<dbReference type="AlphaFoldDB" id="A0A1H1VJE4"/>
<evidence type="ECO:0000313" key="1">
    <source>
        <dbReference type="EMBL" id="SDS84902.1"/>
    </source>
</evidence>
<accession>A0A1H1VJE4</accession>
<organism evidence="1 2">
    <name type="scientific">Bradyrhizobium canariense</name>
    <dbReference type="NCBI Taxonomy" id="255045"/>
    <lineage>
        <taxon>Bacteria</taxon>
        <taxon>Pseudomonadati</taxon>
        <taxon>Pseudomonadota</taxon>
        <taxon>Alphaproteobacteria</taxon>
        <taxon>Hyphomicrobiales</taxon>
        <taxon>Nitrobacteraceae</taxon>
        <taxon>Bradyrhizobium</taxon>
    </lineage>
</organism>
<gene>
    <name evidence="1" type="ORF">SAMN05444158_3439</name>
</gene>
<evidence type="ECO:0000313" key="2">
    <source>
        <dbReference type="Proteomes" id="UP000243904"/>
    </source>
</evidence>
<protein>
    <submittedName>
        <fullName evidence="1">Uncharacterized protein</fullName>
    </submittedName>
</protein>
<dbReference type="EMBL" id="LT629750">
    <property type="protein sequence ID" value="SDS84902.1"/>
    <property type="molecule type" value="Genomic_DNA"/>
</dbReference>
<name>A0A1H1VJE4_9BRAD</name>
<reference evidence="2" key="1">
    <citation type="submission" date="2016-10" db="EMBL/GenBank/DDBJ databases">
        <authorList>
            <person name="Varghese N."/>
            <person name="Submissions S."/>
        </authorList>
    </citation>
    <scope>NUCLEOTIDE SEQUENCE [LARGE SCALE GENOMIC DNA]</scope>
    <source>
        <strain evidence="2">GAS369</strain>
    </source>
</reference>
<proteinExistence type="predicted"/>